<dbReference type="PROSITE" id="PS51257">
    <property type="entry name" value="PROKAR_LIPOPROTEIN"/>
    <property type="match status" value="1"/>
</dbReference>
<evidence type="ECO:0000313" key="6">
    <source>
        <dbReference type="EMBL" id="MBE9462109.1"/>
    </source>
</evidence>
<evidence type="ECO:0000259" key="3">
    <source>
        <dbReference type="Pfam" id="PF25917"/>
    </source>
</evidence>
<gene>
    <name evidence="6" type="ORF">IEE83_09475</name>
</gene>
<feature type="signal peptide" evidence="2">
    <location>
        <begin position="1"/>
        <end position="24"/>
    </location>
</feature>
<dbReference type="Pfam" id="PF25917">
    <property type="entry name" value="BSH_RND"/>
    <property type="match status" value="1"/>
</dbReference>
<feature type="chain" id="PRO_5047524946" evidence="2">
    <location>
        <begin position="25"/>
        <end position="347"/>
    </location>
</feature>
<keyword evidence="7" id="KW-1185">Reference proteome</keyword>
<dbReference type="Gene3D" id="2.40.30.170">
    <property type="match status" value="1"/>
</dbReference>
<dbReference type="Gene3D" id="2.40.420.20">
    <property type="match status" value="1"/>
</dbReference>
<dbReference type="RefSeq" id="WP_194120334.1">
    <property type="nucleotide sequence ID" value="NZ_JACYGY010000001.1"/>
</dbReference>
<dbReference type="Proteomes" id="UP000634134">
    <property type="component" value="Unassembled WGS sequence"/>
</dbReference>
<dbReference type="InterPro" id="IPR058792">
    <property type="entry name" value="Beta-barrel_RND_2"/>
</dbReference>
<dbReference type="Pfam" id="PF25989">
    <property type="entry name" value="YknX_C"/>
    <property type="match status" value="1"/>
</dbReference>
<sequence>MKKHYFAGMAVLPLSLLATLTLLSGCGAKEEKKIKSDAVKVSILEIQNHGYSEELSFSGTIQAENSVQIGFSVPGTVQAVKVNEGQHVNAGQLLATIDETEYANALLIANAGLEQAEDLFNRLNGLYQKGSLPAKDFIDIKTKLAQAKANKNLSVKRVSDTKLYAPMSGIITAKSVERGAMAAPGVPAFTIIKTDLVYAQVTVPESEIGKVVKGQTAKVFVSTLNQELTGKIAIINPQADPVTKSYSVKVQLKNPGRKLLPGMITQTKISTGKSVEAITIPSTAVVRDADDITYVFVAASNQKVVRKRITASGVQGNDVIISDGLKQGDKVVVAGQTRLKDGSSVTM</sequence>
<proteinExistence type="inferred from homology"/>
<protein>
    <submittedName>
        <fullName evidence="6">Efflux RND transporter periplasmic adaptor subunit</fullName>
    </submittedName>
</protein>
<dbReference type="Pfam" id="PF25954">
    <property type="entry name" value="Beta-barrel_RND_2"/>
    <property type="match status" value="1"/>
</dbReference>
<dbReference type="EMBL" id="JACYGY010000001">
    <property type="protein sequence ID" value="MBE9462109.1"/>
    <property type="molecule type" value="Genomic_DNA"/>
</dbReference>
<dbReference type="InterPro" id="IPR058637">
    <property type="entry name" value="YknX-like_C"/>
</dbReference>
<feature type="domain" description="Multidrug resistance protein MdtA-like barrel-sandwich hybrid" evidence="3">
    <location>
        <begin position="65"/>
        <end position="192"/>
    </location>
</feature>
<dbReference type="InterPro" id="IPR058625">
    <property type="entry name" value="MdtA-like_BSH"/>
</dbReference>
<dbReference type="PANTHER" id="PTHR30469">
    <property type="entry name" value="MULTIDRUG RESISTANCE PROTEIN MDTA"/>
    <property type="match status" value="1"/>
</dbReference>
<feature type="domain" description="CusB-like beta-barrel" evidence="4">
    <location>
        <begin position="198"/>
        <end position="271"/>
    </location>
</feature>
<evidence type="ECO:0000256" key="2">
    <source>
        <dbReference type="SAM" id="SignalP"/>
    </source>
</evidence>
<name>A0ABR9WCY9_9BACT</name>
<dbReference type="Gene3D" id="1.10.287.470">
    <property type="entry name" value="Helix hairpin bin"/>
    <property type="match status" value="1"/>
</dbReference>
<dbReference type="InterPro" id="IPR006143">
    <property type="entry name" value="RND_pump_MFP"/>
</dbReference>
<reference evidence="7" key="1">
    <citation type="submission" date="2023-07" db="EMBL/GenBank/DDBJ databases">
        <title>Dyadobacter sp. nov 'subterranea' isolated from contaminted grondwater.</title>
        <authorList>
            <person name="Szabo I."/>
            <person name="Al-Omari J."/>
            <person name="Szerdahelyi S.G."/>
            <person name="Rado J."/>
        </authorList>
    </citation>
    <scope>NUCLEOTIDE SEQUENCE [LARGE SCALE GENOMIC DNA]</scope>
    <source>
        <strain evidence="7">UP-52</strain>
    </source>
</reference>
<accession>A0ABR9WCY9</accession>
<organism evidence="6 7">
    <name type="scientific">Dyadobacter subterraneus</name>
    <dbReference type="NCBI Taxonomy" id="2773304"/>
    <lineage>
        <taxon>Bacteria</taxon>
        <taxon>Pseudomonadati</taxon>
        <taxon>Bacteroidota</taxon>
        <taxon>Cytophagia</taxon>
        <taxon>Cytophagales</taxon>
        <taxon>Spirosomataceae</taxon>
        <taxon>Dyadobacter</taxon>
    </lineage>
</organism>
<dbReference type="SUPFAM" id="SSF111369">
    <property type="entry name" value="HlyD-like secretion proteins"/>
    <property type="match status" value="1"/>
</dbReference>
<feature type="domain" description="YknX-like C-terminal permuted SH3-like" evidence="5">
    <location>
        <begin position="277"/>
        <end position="346"/>
    </location>
</feature>
<dbReference type="NCBIfam" id="TIGR01730">
    <property type="entry name" value="RND_mfp"/>
    <property type="match status" value="1"/>
</dbReference>
<dbReference type="Gene3D" id="2.40.50.100">
    <property type="match status" value="1"/>
</dbReference>
<evidence type="ECO:0000256" key="1">
    <source>
        <dbReference type="ARBA" id="ARBA00009477"/>
    </source>
</evidence>
<evidence type="ECO:0000259" key="5">
    <source>
        <dbReference type="Pfam" id="PF25989"/>
    </source>
</evidence>
<evidence type="ECO:0000313" key="7">
    <source>
        <dbReference type="Proteomes" id="UP000634134"/>
    </source>
</evidence>
<keyword evidence="2" id="KW-0732">Signal</keyword>
<comment type="similarity">
    <text evidence="1">Belongs to the membrane fusion protein (MFP) (TC 8.A.1) family.</text>
</comment>
<comment type="caution">
    <text evidence="6">The sequence shown here is derived from an EMBL/GenBank/DDBJ whole genome shotgun (WGS) entry which is preliminary data.</text>
</comment>
<evidence type="ECO:0000259" key="4">
    <source>
        <dbReference type="Pfam" id="PF25954"/>
    </source>
</evidence>